<comment type="caution">
    <text evidence="1">The sequence shown here is derived from an EMBL/GenBank/DDBJ whole genome shotgun (WGS) entry which is preliminary data.</text>
</comment>
<organism evidence="1 2">
    <name type="scientific">Roseovarius bejariae</name>
    <dbReference type="NCBI Taxonomy" id="2576383"/>
    <lineage>
        <taxon>Bacteria</taxon>
        <taxon>Pseudomonadati</taxon>
        <taxon>Pseudomonadota</taxon>
        <taxon>Alphaproteobacteria</taxon>
        <taxon>Rhodobacterales</taxon>
        <taxon>Roseobacteraceae</taxon>
        <taxon>Roseovarius</taxon>
    </lineage>
</organism>
<protein>
    <recommendedName>
        <fullName evidence="3">Short chain dehydrogenase</fullName>
    </recommendedName>
</protein>
<accession>A0A844CRU6</accession>
<evidence type="ECO:0000313" key="1">
    <source>
        <dbReference type="EMBL" id="MRU13976.1"/>
    </source>
</evidence>
<dbReference type="RefSeq" id="WP_154148299.1">
    <property type="nucleotide sequence ID" value="NZ_SZWE01000001.1"/>
</dbReference>
<dbReference type="EMBL" id="SZWE01000001">
    <property type="protein sequence ID" value="MRU13976.1"/>
    <property type="molecule type" value="Genomic_DNA"/>
</dbReference>
<proteinExistence type="predicted"/>
<name>A0A844CRU6_9RHOB</name>
<evidence type="ECO:0000313" key="2">
    <source>
        <dbReference type="Proteomes" id="UP000564704"/>
    </source>
</evidence>
<gene>
    <name evidence="1" type="ORF">FDP25_00875</name>
</gene>
<dbReference type="InterPro" id="IPR036291">
    <property type="entry name" value="NAD(P)-bd_dom_sf"/>
</dbReference>
<reference evidence="1 2" key="1">
    <citation type="submission" date="2019-05" db="EMBL/GenBank/DDBJ databases">
        <title>Roseovarius bejariae sp. nov., a moderately halophylic bacterium isolated from a saline soil in Rambla Salada (Murcia).</title>
        <authorList>
            <person name="Castro D.J."/>
            <person name="Gomez-Altuve A."/>
            <person name="Reina J.C."/>
            <person name="Rodriguez M."/>
            <person name="Sampedro I."/>
            <person name="Llamas I."/>
            <person name="Martinez-Checa F."/>
        </authorList>
    </citation>
    <scope>NUCLEOTIDE SEQUENCE [LARGE SCALE GENOMIC DNA]</scope>
    <source>
        <strain evidence="1 2">A21</strain>
    </source>
</reference>
<sequence length="215" mass="22947">MDAIDFRECVVVILAAGCAEGRDLASMSARAGARVVVVDNDAAEVNAIARLAPDRIEALHLDVLNPAHCRVFCEAWGDEPLDLLIQCQALRAPHRLGAAAQSIPAMTEGLAKGLARGRGRVVTLHRSAEVVENVGQRAMTHALEALPWLMQATPWAKGLRVTALRLPEGRAHHGLRMAVRGMMARDTPFAPGVVLPLSPDAIDAGRSGVKPARDE</sequence>
<dbReference type="Proteomes" id="UP000564704">
    <property type="component" value="Unassembled WGS sequence"/>
</dbReference>
<evidence type="ECO:0008006" key="3">
    <source>
        <dbReference type="Google" id="ProtNLM"/>
    </source>
</evidence>
<dbReference type="SUPFAM" id="SSF51735">
    <property type="entry name" value="NAD(P)-binding Rossmann-fold domains"/>
    <property type="match status" value="1"/>
</dbReference>
<dbReference type="AlphaFoldDB" id="A0A844CRU6"/>
<dbReference type="OrthoDB" id="7746088at2"/>
<dbReference type="Gene3D" id="3.40.50.720">
    <property type="entry name" value="NAD(P)-binding Rossmann-like Domain"/>
    <property type="match status" value="1"/>
</dbReference>
<keyword evidence="2" id="KW-1185">Reference proteome</keyword>